<dbReference type="InterPro" id="IPR005794">
    <property type="entry name" value="Fmt"/>
</dbReference>
<dbReference type="HAMAP" id="MF_00182">
    <property type="entry name" value="Formyl_trans"/>
    <property type="match status" value="1"/>
</dbReference>
<reference evidence="9" key="1">
    <citation type="submission" date="2018-08" db="EMBL/GenBank/DDBJ databases">
        <authorList>
            <person name="Hornung B."/>
        </authorList>
    </citation>
    <scope>NUCLEOTIDE SEQUENCE [LARGE SCALE GENOMIC DNA]</scope>
</reference>
<keyword evidence="4 5" id="KW-0648">Protein biosynthesis</keyword>
<dbReference type="GO" id="GO:0005829">
    <property type="term" value="C:cytosol"/>
    <property type="evidence" value="ECO:0007669"/>
    <property type="project" value="TreeGrafter"/>
</dbReference>
<comment type="catalytic activity">
    <reaction evidence="5">
        <text>L-methionyl-tRNA(fMet) + (6R)-10-formyltetrahydrofolate = N-formyl-L-methionyl-tRNA(fMet) + (6S)-5,6,7,8-tetrahydrofolate + H(+)</text>
        <dbReference type="Rhea" id="RHEA:24380"/>
        <dbReference type="Rhea" id="RHEA-COMP:9952"/>
        <dbReference type="Rhea" id="RHEA-COMP:9953"/>
        <dbReference type="ChEBI" id="CHEBI:15378"/>
        <dbReference type="ChEBI" id="CHEBI:57453"/>
        <dbReference type="ChEBI" id="CHEBI:78530"/>
        <dbReference type="ChEBI" id="CHEBI:78844"/>
        <dbReference type="ChEBI" id="CHEBI:195366"/>
        <dbReference type="EC" id="2.1.2.9"/>
    </reaction>
</comment>
<dbReference type="EC" id="2.1.2.9" evidence="2 5"/>
<dbReference type="EMBL" id="UNQJ01000001">
    <property type="protein sequence ID" value="SYZ32261.1"/>
    <property type="molecule type" value="Genomic_DNA"/>
</dbReference>
<dbReference type="SUPFAM" id="SSF53328">
    <property type="entry name" value="Formyltransferase"/>
    <property type="match status" value="1"/>
</dbReference>
<dbReference type="SUPFAM" id="SSF50486">
    <property type="entry name" value="FMT C-terminal domain-like"/>
    <property type="match status" value="1"/>
</dbReference>
<accession>A0A383S3J9</accession>
<keyword evidence="3 5" id="KW-0808">Transferase</keyword>
<dbReference type="InterPro" id="IPR002376">
    <property type="entry name" value="Formyl_transf_N"/>
</dbReference>
<comment type="function">
    <text evidence="5">Attaches a formyl group to the free amino group of methionyl-tRNA(fMet). The formyl group appears to play a dual role in the initiator identity of N-formylmethionyl-tRNA by promoting its recognition by IF2 and preventing the misappropriation of this tRNA by the elongation apparatus.</text>
</comment>
<evidence type="ECO:0000259" key="7">
    <source>
        <dbReference type="Pfam" id="PF02911"/>
    </source>
</evidence>
<dbReference type="NCBIfam" id="TIGR00460">
    <property type="entry name" value="fmt"/>
    <property type="match status" value="1"/>
</dbReference>
<dbReference type="Gene3D" id="3.40.50.12230">
    <property type="match status" value="1"/>
</dbReference>
<proteinExistence type="inferred from homology"/>
<dbReference type="FunFam" id="3.40.50.12230:FF:000001">
    <property type="entry name" value="Methionyl-tRNA formyltransferase"/>
    <property type="match status" value="1"/>
</dbReference>
<keyword evidence="9" id="KW-1185">Reference proteome</keyword>
<dbReference type="InterPro" id="IPR005793">
    <property type="entry name" value="Formyl_trans_C"/>
</dbReference>
<dbReference type="PANTHER" id="PTHR11138:SF5">
    <property type="entry name" value="METHIONYL-TRNA FORMYLTRANSFERASE, MITOCHONDRIAL"/>
    <property type="match status" value="1"/>
</dbReference>
<evidence type="ECO:0000256" key="2">
    <source>
        <dbReference type="ARBA" id="ARBA00012261"/>
    </source>
</evidence>
<evidence type="ECO:0000256" key="5">
    <source>
        <dbReference type="HAMAP-Rule" id="MF_00182"/>
    </source>
</evidence>
<feature type="domain" description="Formyl transferase N-terminal" evidence="6">
    <location>
        <begin position="1"/>
        <end position="179"/>
    </location>
</feature>
<evidence type="ECO:0000256" key="3">
    <source>
        <dbReference type="ARBA" id="ARBA00022679"/>
    </source>
</evidence>
<dbReference type="Pfam" id="PF00551">
    <property type="entry name" value="Formyl_trans_N"/>
    <property type="match status" value="1"/>
</dbReference>
<evidence type="ECO:0000313" key="8">
    <source>
        <dbReference type="EMBL" id="SYZ32261.1"/>
    </source>
</evidence>
<dbReference type="InterPro" id="IPR041711">
    <property type="entry name" value="Met-tRNA-FMT_N"/>
</dbReference>
<evidence type="ECO:0000259" key="6">
    <source>
        <dbReference type="Pfam" id="PF00551"/>
    </source>
</evidence>
<dbReference type="CDD" id="cd08704">
    <property type="entry name" value="Met_tRNA_FMT_C"/>
    <property type="match status" value="1"/>
</dbReference>
<dbReference type="AlphaFoldDB" id="A0A383S3J9"/>
<feature type="domain" description="Formyl transferase C-terminal" evidence="7">
    <location>
        <begin position="204"/>
        <end position="304"/>
    </location>
</feature>
<dbReference type="InterPro" id="IPR036477">
    <property type="entry name" value="Formyl_transf_N_sf"/>
</dbReference>
<evidence type="ECO:0000256" key="4">
    <source>
        <dbReference type="ARBA" id="ARBA00022917"/>
    </source>
</evidence>
<dbReference type="RefSeq" id="WP_119160636.1">
    <property type="nucleotide sequence ID" value="NZ_LR134442.1"/>
</dbReference>
<dbReference type="Proteomes" id="UP000263928">
    <property type="component" value="Unassembled WGS sequence"/>
</dbReference>
<dbReference type="Pfam" id="PF02911">
    <property type="entry name" value="Formyl_trans_C"/>
    <property type="match status" value="1"/>
</dbReference>
<protein>
    <recommendedName>
        <fullName evidence="2 5">Methionyl-tRNA formyltransferase</fullName>
        <ecNumber evidence="2 5">2.1.2.9</ecNumber>
    </recommendedName>
</protein>
<dbReference type="PANTHER" id="PTHR11138">
    <property type="entry name" value="METHIONYL-TRNA FORMYLTRANSFERASE"/>
    <property type="match status" value="1"/>
</dbReference>
<comment type="similarity">
    <text evidence="1 5">Belongs to the Fmt family.</text>
</comment>
<sequence>MRIVFAGTPEAAVPSLRALAGSPHEVVAVVTRPDAPAGRGKRLTASPVAVAAQELGIEVLKPAHPRDEDFVERLTRLAPDVCAVVAYGALVPEHVLAIPAHGWVNLHFSLLPAWRGAAPVQRALMSGDTVTGVTTFRLVPALDAGPVYRQLRVPVGEEETAGELLDRLARIGADVLVDTMADIEAGLPAVEQDEEAVTLAPKVEVGDARLDWSAPAGHLVRVVRGTSPHPGAWTLFEGRRFKVLAARTDDPAVSGPHPGPLVPGQIEADARHLWAGTGDGALELVRVQGFGKKAMSGADWARGTRPAPGARFDDPAGDGQGRQ</sequence>
<dbReference type="GO" id="GO:0004479">
    <property type="term" value="F:methionyl-tRNA formyltransferase activity"/>
    <property type="evidence" value="ECO:0007669"/>
    <property type="project" value="UniProtKB-UniRule"/>
</dbReference>
<evidence type="ECO:0000256" key="1">
    <source>
        <dbReference type="ARBA" id="ARBA00010699"/>
    </source>
</evidence>
<dbReference type="InterPro" id="IPR011034">
    <property type="entry name" value="Formyl_transferase-like_C_sf"/>
</dbReference>
<gene>
    <name evidence="5" type="primary">fmt</name>
    <name evidence="8" type="ORF">PROPAUS_0136</name>
</gene>
<evidence type="ECO:0000313" key="9">
    <source>
        <dbReference type="Proteomes" id="UP000263928"/>
    </source>
</evidence>
<dbReference type="CDD" id="cd08646">
    <property type="entry name" value="FMT_core_Met-tRNA-FMT_N"/>
    <property type="match status" value="1"/>
</dbReference>
<dbReference type="InterPro" id="IPR044135">
    <property type="entry name" value="Met-tRNA-FMT_C"/>
</dbReference>
<feature type="binding site" evidence="5">
    <location>
        <begin position="109"/>
        <end position="112"/>
    </location>
    <ligand>
        <name>(6S)-5,6,7,8-tetrahydrofolate</name>
        <dbReference type="ChEBI" id="CHEBI:57453"/>
    </ligand>
</feature>
<name>A0A383S3J9_9ACTN</name>
<organism evidence="8 9">
    <name type="scientific">Propionibacterium australiense</name>
    <dbReference type="NCBI Taxonomy" id="119981"/>
    <lineage>
        <taxon>Bacteria</taxon>
        <taxon>Bacillati</taxon>
        <taxon>Actinomycetota</taxon>
        <taxon>Actinomycetes</taxon>
        <taxon>Propionibacteriales</taxon>
        <taxon>Propionibacteriaceae</taxon>
        <taxon>Propionibacterium</taxon>
    </lineage>
</organism>